<accession>A0AAE0P4P6</accession>
<evidence type="ECO:0000313" key="1">
    <source>
        <dbReference type="EMBL" id="KAK3393281.1"/>
    </source>
</evidence>
<dbReference type="EMBL" id="JAULSW010000001">
    <property type="protein sequence ID" value="KAK3393281.1"/>
    <property type="molecule type" value="Genomic_DNA"/>
</dbReference>
<evidence type="ECO:0000313" key="2">
    <source>
        <dbReference type="Proteomes" id="UP001285441"/>
    </source>
</evidence>
<gene>
    <name evidence="1" type="ORF">B0H63DRAFT_457893</name>
</gene>
<reference evidence="1" key="2">
    <citation type="submission" date="2023-06" db="EMBL/GenBank/DDBJ databases">
        <authorList>
            <consortium name="Lawrence Berkeley National Laboratory"/>
            <person name="Haridas S."/>
            <person name="Hensen N."/>
            <person name="Bonometti L."/>
            <person name="Westerberg I."/>
            <person name="Brannstrom I.O."/>
            <person name="Guillou S."/>
            <person name="Cros-Aarteil S."/>
            <person name="Calhoun S."/>
            <person name="Kuo A."/>
            <person name="Mondo S."/>
            <person name="Pangilinan J."/>
            <person name="Riley R."/>
            <person name="LaButti K."/>
            <person name="Andreopoulos B."/>
            <person name="Lipzen A."/>
            <person name="Chen C."/>
            <person name="Yanf M."/>
            <person name="Daum C."/>
            <person name="Ng V."/>
            <person name="Clum A."/>
            <person name="Steindorff A."/>
            <person name="Ohm R."/>
            <person name="Martin F."/>
            <person name="Silar P."/>
            <person name="Natvig D."/>
            <person name="Lalanne C."/>
            <person name="Gautier V."/>
            <person name="Ament-velasquez S.L."/>
            <person name="Kruys A."/>
            <person name="Hutchinson M.I."/>
            <person name="Powell A.J."/>
            <person name="Barry K."/>
            <person name="Miller A.N."/>
            <person name="Grigoriev I.V."/>
            <person name="Debuchy R."/>
            <person name="Gladieux P."/>
            <person name="Thoren M.H."/>
            <person name="Johannesson H."/>
        </authorList>
    </citation>
    <scope>NUCLEOTIDE SEQUENCE</scope>
    <source>
        <strain evidence="1">CBS 232.78</strain>
    </source>
</reference>
<protein>
    <submittedName>
        <fullName evidence="1">Uncharacterized protein</fullName>
    </submittedName>
</protein>
<reference evidence="1" key="1">
    <citation type="journal article" date="2023" name="Mol. Phylogenet. Evol.">
        <title>Genome-scale phylogeny and comparative genomics of the fungal order Sordariales.</title>
        <authorList>
            <person name="Hensen N."/>
            <person name="Bonometti L."/>
            <person name="Westerberg I."/>
            <person name="Brannstrom I.O."/>
            <person name="Guillou S."/>
            <person name="Cros-Aarteil S."/>
            <person name="Calhoun S."/>
            <person name="Haridas S."/>
            <person name="Kuo A."/>
            <person name="Mondo S."/>
            <person name="Pangilinan J."/>
            <person name="Riley R."/>
            <person name="LaButti K."/>
            <person name="Andreopoulos B."/>
            <person name="Lipzen A."/>
            <person name="Chen C."/>
            <person name="Yan M."/>
            <person name="Daum C."/>
            <person name="Ng V."/>
            <person name="Clum A."/>
            <person name="Steindorff A."/>
            <person name="Ohm R.A."/>
            <person name="Martin F."/>
            <person name="Silar P."/>
            <person name="Natvig D.O."/>
            <person name="Lalanne C."/>
            <person name="Gautier V."/>
            <person name="Ament-Velasquez S.L."/>
            <person name="Kruys A."/>
            <person name="Hutchinson M.I."/>
            <person name="Powell A.J."/>
            <person name="Barry K."/>
            <person name="Miller A.N."/>
            <person name="Grigoriev I.V."/>
            <person name="Debuchy R."/>
            <person name="Gladieux P."/>
            <person name="Hiltunen Thoren M."/>
            <person name="Johannesson H."/>
        </authorList>
    </citation>
    <scope>NUCLEOTIDE SEQUENCE</scope>
    <source>
        <strain evidence="1">CBS 232.78</strain>
    </source>
</reference>
<dbReference type="Proteomes" id="UP001285441">
    <property type="component" value="Unassembled WGS sequence"/>
</dbReference>
<sequence length="53" mass="5774">MVAVFGCSICLVLRPREGRDRFELLGGAYVHGGMQGETVRGRDPATADVFQMC</sequence>
<organism evidence="1 2">
    <name type="scientific">Podospora didyma</name>
    <dbReference type="NCBI Taxonomy" id="330526"/>
    <lineage>
        <taxon>Eukaryota</taxon>
        <taxon>Fungi</taxon>
        <taxon>Dikarya</taxon>
        <taxon>Ascomycota</taxon>
        <taxon>Pezizomycotina</taxon>
        <taxon>Sordariomycetes</taxon>
        <taxon>Sordariomycetidae</taxon>
        <taxon>Sordariales</taxon>
        <taxon>Podosporaceae</taxon>
        <taxon>Podospora</taxon>
    </lineage>
</organism>
<proteinExistence type="predicted"/>
<dbReference type="AlphaFoldDB" id="A0AAE0P4P6"/>
<keyword evidence="2" id="KW-1185">Reference proteome</keyword>
<comment type="caution">
    <text evidence="1">The sequence shown here is derived from an EMBL/GenBank/DDBJ whole genome shotgun (WGS) entry which is preliminary data.</text>
</comment>
<name>A0AAE0P4P6_9PEZI</name>